<proteinExistence type="predicted"/>
<dbReference type="EMBL" id="JAAGLI010000323">
    <property type="protein sequence ID" value="NEA23432.1"/>
    <property type="molecule type" value="Genomic_DNA"/>
</dbReference>
<gene>
    <name evidence="1" type="ORF">G3I70_13150</name>
</gene>
<dbReference type="Proteomes" id="UP000475532">
    <property type="component" value="Unassembled WGS sequence"/>
</dbReference>
<sequence length="83" mass="9552">MNPAGYPQHLRADELHTTTSRIDARSIRDAELGRLARQFGAIVWWGHYTRAWWVMLPNSRRLLDAPTLAALEAQIIRTLGLMR</sequence>
<accession>A0A6L9QE96</accession>
<organism evidence="1 2">
    <name type="scientific">Actinomadura bangladeshensis</name>
    <dbReference type="NCBI Taxonomy" id="453573"/>
    <lineage>
        <taxon>Bacteria</taxon>
        <taxon>Bacillati</taxon>
        <taxon>Actinomycetota</taxon>
        <taxon>Actinomycetes</taxon>
        <taxon>Streptosporangiales</taxon>
        <taxon>Thermomonosporaceae</taxon>
        <taxon>Actinomadura</taxon>
    </lineage>
</organism>
<evidence type="ECO:0000313" key="2">
    <source>
        <dbReference type="Proteomes" id="UP000475532"/>
    </source>
</evidence>
<dbReference type="AlphaFoldDB" id="A0A6L9QE96"/>
<comment type="caution">
    <text evidence="1">The sequence shown here is derived from an EMBL/GenBank/DDBJ whole genome shotgun (WGS) entry which is preliminary data.</text>
</comment>
<dbReference type="RefSeq" id="WP_163055828.1">
    <property type="nucleotide sequence ID" value="NZ_JAAGLI010000323.1"/>
</dbReference>
<protein>
    <submittedName>
        <fullName evidence="1">Uncharacterized protein</fullName>
    </submittedName>
</protein>
<name>A0A6L9QE96_9ACTN</name>
<evidence type="ECO:0000313" key="1">
    <source>
        <dbReference type="EMBL" id="NEA23432.1"/>
    </source>
</evidence>
<reference evidence="1 2" key="1">
    <citation type="submission" date="2020-01" db="EMBL/GenBank/DDBJ databases">
        <title>Insect and environment-associated Actinomycetes.</title>
        <authorList>
            <person name="Currrie C."/>
            <person name="Chevrette M."/>
            <person name="Carlson C."/>
            <person name="Stubbendieck R."/>
            <person name="Wendt-Pienkowski E."/>
        </authorList>
    </citation>
    <scope>NUCLEOTIDE SEQUENCE [LARGE SCALE GENOMIC DNA]</scope>
    <source>
        <strain evidence="1 2">SID10258</strain>
    </source>
</reference>